<sequence>MAETAAGYQLAIAAGQGAGIGAEHQVELPVSPQPAPGNWKDMIASYKAENRSPTSSRSPQEKALAVWLHRRRQAPAEGSLSPAYADAVTETAASPQVTVTSAGSGDPCSMQCVTMIGYVQLSSIGDREVIGNAS</sequence>
<dbReference type="EMBL" id="JAUSXB010000001">
    <property type="protein sequence ID" value="MDQ0672989.1"/>
    <property type="molecule type" value="Genomic_DNA"/>
</dbReference>
<reference evidence="1 2" key="1">
    <citation type="submission" date="2023-07" db="EMBL/GenBank/DDBJ databases">
        <title>Comparative genomics of wheat-associated soil bacteria to identify genetic determinants of phenazine resistance.</title>
        <authorList>
            <person name="Mouncey N."/>
        </authorList>
    </citation>
    <scope>NUCLEOTIDE SEQUENCE [LARGE SCALE GENOMIC DNA]</scope>
    <source>
        <strain evidence="1 2">W1I3</strain>
    </source>
</reference>
<name>A0ABU0PG93_9MICC</name>
<accession>A0ABU0PG93</accession>
<keyword evidence="2" id="KW-1185">Reference proteome</keyword>
<dbReference type="RefSeq" id="WP_306633714.1">
    <property type="nucleotide sequence ID" value="NZ_JAUSXB010000001.1"/>
</dbReference>
<evidence type="ECO:0000313" key="1">
    <source>
        <dbReference type="EMBL" id="MDQ0672989.1"/>
    </source>
</evidence>
<organism evidence="1 2">
    <name type="scientific">Pseudarthrobacter siccitolerans</name>
    <dbReference type="NCBI Taxonomy" id="861266"/>
    <lineage>
        <taxon>Bacteria</taxon>
        <taxon>Bacillati</taxon>
        <taxon>Actinomycetota</taxon>
        <taxon>Actinomycetes</taxon>
        <taxon>Micrococcales</taxon>
        <taxon>Micrococcaceae</taxon>
        <taxon>Pseudarthrobacter</taxon>
    </lineage>
</organism>
<comment type="caution">
    <text evidence="1">The sequence shown here is derived from an EMBL/GenBank/DDBJ whole genome shotgun (WGS) entry which is preliminary data.</text>
</comment>
<gene>
    <name evidence="1" type="ORF">QFZ36_000550</name>
</gene>
<evidence type="ECO:0000313" key="2">
    <source>
        <dbReference type="Proteomes" id="UP001236806"/>
    </source>
</evidence>
<dbReference type="Proteomes" id="UP001236806">
    <property type="component" value="Unassembled WGS sequence"/>
</dbReference>
<protein>
    <submittedName>
        <fullName evidence="1">Uncharacterized protein</fullName>
    </submittedName>
</protein>
<proteinExistence type="predicted"/>